<feature type="domain" description="LptD C-terminal" evidence="6">
    <location>
        <begin position="301"/>
        <end position="681"/>
    </location>
</feature>
<protein>
    <recommendedName>
        <fullName evidence="4">LPS-assembly protein LptD</fullName>
    </recommendedName>
</protein>
<evidence type="ECO:0000256" key="1">
    <source>
        <dbReference type="ARBA" id="ARBA00022729"/>
    </source>
</evidence>
<evidence type="ECO:0000259" key="5">
    <source>
        <dbReference type="Pfam" id="PF03968"/>
    </source>
</evidence>
<dbReference type="Pfam" id="PF04453">
    <property type="entry name" value="LptD"/>
    <property type="match status" value="1"/>
</dbReference>
<dbReference type="EMBL" id="JANATA010000003">
    <property type="protein sequence ID" value="MCP3427893.1"/>
    <property type="molecule type" value="Genomic_DNA"/>
</dbReference>
<dbReference type="InterPro" id="IPR020889">
    <property type="entry name" value="LipoPS_assembly_LptD"/>
</dbReference>
<reference evidence="7" key="1">
    <citation type="submission" date="2022-07" db="EMBL/GenBank/DDBJ databases">
        <title>Characterization of the Novel Bacterium Alteromonas immobilis LMIT006 and Alteromonas gregis LMIT007.</title>
        <authorList>
            <person name="Lin X."/>
        </authorList>
    </citation>
    <scope>NUCLEOTIDE SEQUENCE</scope>
    <source>
        <strain evidence="7">LMIT007</strain>
    </source>
</reference>
<evidence type="ECO:0000256" key="3">
    <source>
        <dbReference type="ARBA" id="ARBA00023237"/>
    </source>
</evidence>
<dbReference type="InterPro" id="IPR050218">
    <property type="entry name" value="LptD"/>
</dbReference>
<keyword evidence="3 4" id="KW-0998">Cell outer membrane</keyword>
<comment type="subunit">
    <text evidence="4">Component of the lipopolysaccharide transport and assembly complex. Interacts with LptE and LptA.</text>
</comment>
<comment type="function">
    <text evidence="4">Together with LptE, is involved in the assembly of lipopolysaccharide (LPS) at the surface of the outer membrane.</text>
</comment>
<evidence type="ECO:0000256" key="4">
    <source>
        <dbReference type="HAMAP-Rule" id="MF_01411"/>
    </source>
</evidence>
<comment type="caution">
    <text evidence="7">The sequence shown here is derived from an EMBL/GenBank/DDBJ whole genome shotgun (WGS) entry which is preliminary data.</text>
</comment>
<gene>
    <name evidence="4 7" type="primary">lptD</name>
    <name evidence="7" type="ORF">NLF92_02915</name>
</gene>
<sequence length="772" mass="86474">MAGPNAPQESASSNRTTLASFSVTDNQPMPNARQQLTAQCYSPALVTVPEYAITSSPTDVVQVLADAANIVTNQTADFSGDVQIINQDTNIFAQQAQVNNNGLQVLATGDVSFISPQIKVLSEKIELDTQNAVFAMTSAQYQLGSLAGRGDAENIRLSAAEGIVLDDVSFTTCPLNNNDWAIKASEINLGQTGNLGQAYNTRFFVKGVPVMYLPYFAFPVTSARQSGLLFPKISSSSENGIDITQPYYFNLAANYDATVAPRLLTNRGLMLETELRHLNAASSSTIKLEYLPSDDETNGDERYFVRLQHQAQLSEHWFVDIDFNEISDANYIVDFGSDFFNRADTYVQQNLRLDYLSESLTASLRLADFTVLGEQTNNYRALPQLTVSYSHPLNHQWQFNLDSEITYFTNTNNALPEASRFHVHPTIAYRENQDAFEFNAQLGLLSTYYEQHNLNIEVADNALDSNMQNTFNGLRVDNLAATKQRNIGQAKLFGALFFERPQTLTGPNSIVTLEPKIQYLYTSFADQSDIGLYDSAPLLNTVSGLFRGQEFTGLDRIVDNNQLTVAVSSRFLDANNIERASVSLGQIFYFADSKVLAEERSNARSSVAAEFDFRISSRWFVDSQLQLAAQTDKVERSSLSLEYRRDANSLVQLSQRYIRDLSNETINQLGVSATWPINKNWQWAGRWYKDQELNRTIESYFGLEYESCCWALRVVAYRQLANRFALDDLSSQAEFDSGAALQFRFKGISSQNNSTSMLRNGMFGYRQAYSIH</sequence>
<dbReference type="GO" id="GO:1990351">
    <property type="term" value="C:transporter complex"/>
    <property type="evidence" value="ECO:0007669"/>
    <property type="project" value="TreeGrafter"/>
</dbReference>
<proteinExistence type="inferred from homology"/>
<dbReference type="RefSeq" id="WP_254098705.1">
    <property type="nucleotide sequence ID" value="NZ_JANATA010000003.1"/>
</dbReference>
<comment type="subcellular location">
    <subcellularLocation>
        <location evidence="4">Cell outer membrane</location>
    </subcellularLocation>
</comment>
<keyword evidence="2 4" id="KW-0472">Membrane</keyword>
<comment type="similarity">
    <text evidence="4">Belongs to the LptD family.</text>
</comment>
<dbReference type="GO" id="GO:0015920">
    <property type="term" value="P:lipopolysaccharide transport"/>
    <property type="evidence" value="ECO:0007669"/>
    <property type="project" value="InterPro"/>
</dbReference>
<comment type="caution">
    <text evidence="4">Lacks conserved residue(s) required for the propagation of feature annotation.</text>
</comment>
<dbReference type="InterPro" id="IPR007543">
    <property type="entry name" value="LptD_C"/>
</dbReference>
<dbReference type="GO" id="GO:0009279">
    <property type="term" value="C:cell outer membrane"/>
    <property type="evidence" value="ECO:0007669"/>
    <property type="project" value="UniProtKB-SubCell"/>
</dbReference>
<evidence type="ECO:0000313" key="7">
    <source>
        <dbReference type="EMBL" id="MCP3427893.1"/>
    </source>
</evidence>
<feature type="domain" description="Organic solvent tolerance-like N-terminal" evidence="5">
    <location>
        <begin position="65"/>
        <end position="189"/>
    </location>
</feature>
<dbReference type="Pfam" id="PF03968">
    <property type="entry name" value="LptD_N"/>
    <property type="match status" value="1"/>
</dbReference>
<dbReference type="HAMAP" id="MF_01411">
    <property type="entry name" value="LPS_assembly_LptD"/>
    <property type="match status" value="1"/>
</dbReference>
<evidence type="ECO:0000256" key="2">
    <source>
        <dbReference type="ARBA" id="ARBA00023136"/>
    </source>
</evidence>
<evidence type="ECO:0000313" key="8">
    <source>
        <dbReference type="Proteomes" id="UP001165413"/>
    </source>
</evidence>
<dbReference type="Proteomes" id="UP001165413">
    <property type="component" value="Unassembled WGS sequence"/>
</dbReference>
<keyword evidence="1 4" id="KW-0732">Signal</keyword>
<organism evidence="7 8">
    <name type="scientific">Opacimonas viscosa</name>
    <dbReference type="NCBI Taxonomy" id="2961944"/>
    <lineage>
        <taxon>Bacteria</taxon>
        <taxon>Pseudomonadati</taxon>
        <taxon>Pseudomonadota</taxon>
        <taxon>Gammaproteobacteria</taxon>
        <taxon>Alteromonadales</taxon>
        <taxon>Alteromonadaceae</taxon>
        <taxon>Opacimonas</taxon>
    </lineage>
</organism>
<keyword evidence="8" id="KW-1185">Reference proteome</keyword>
<dbReference type="PANTHER" id="PTHR30189">
    <property type="entry name" value="LPS-ASSEMBLY PROTEIN"/>
    <property type="match status" value="1"/>
</dbReference>
<dbReference type="AlphaFoldDB" id="A0AA41X0V0"/>
<dbReference type="InterPro" id="IPR005653">
    <property type="entry name" value="OstA-like_N"/>
</dbReference>
<name>A0AA41X0V0_9ALTE</name>
<evidence type="ECO:0000259" key="6">
    <source>
        <dbReference type="Pfam" id="PF04453"/>
    </source>
</evidence>
<dbReference type="PANTHER" id="PTHR30189:SF1">
    <property type="entry name" value="LPS-ASSEMBLY PROTEIN LPTD"/>
    <property type="match status" value="1"/>
</dbReference>
<dbReference type="GO" id="GO:0043165">
    <property type="term" value="P:Gram-negative-bacterium-type cell outer membrane assembly"/>
    <property type="evidence" value="ECO:0007669"/>
    <property type="project" value="UniProtKB-UniRule"/>
</dbReference>
<accession>A0AA41X0V0</accession>